<comment type="caution">
    <text evidence="13">The sequence shown here is derived from an EMBL/GenBank/DDBJ whole genome shotgun (WGS) entry which is preliminary data.</text>
</comment>
<feature type="transmembrane region" description="Helical" evidence="10">
    <location>
        <begin position="291"/>
        <end position="315"/>
    </location>
</feature>
<comment type="similarity">
    <text evidence="2">Belongs to the G-protein coupled receptor 1 family.</text>
</comment>
<evidence type="ECO:0000256" key="1">
    <source>
        <dbReference type="ARBA" id="ARBA00004141"/>
    </source>
</evidence>
<dbReference type="GO" id="GO:0004930">
    <property type="term" value="F:G protein-coupled receptor activity"/>
    <property type="evidence" value="ECO:0007669"/>
    <property type="project" value="UniProtKB-KW"/>
</dbReference>
<comment type="subcellular location">
    <subcellularLocation>
        <location evidence="1">Membrane</location>
        <topology evidence="1">Multi-pass membrane protein</topology>
    </subcellularLocation>
</comment>
<keyword evidence="14" id="KW-1185">Reference proteome</keyword>
<feature type="chain" id="PRO_5035256426" description="G-protein coupled receptors family 1 profile domain-containing protein" evidence="11">
    <location>
        <begin position="25"/>
        <end position="483"/>
    </location>
</feature>
<dbReference type="OrthoDB" id="2132067at2759"/>
<dbReference type="PRINTS" id="PR00237">
    <property type="entry name" value="GPCRRHODOPSN"/>
</dbReference>
<dbReference type="Gene3D" id="1.20.1070.10">
    <property type="entry name" value="Rhodopsin 7-helix transmembrane proteins"/>
    <property type="match status" value="2"/>
</dbReference>
<evidence type="ECO:0000256" key="4">
    <source>
        <dbReference type="ARBA" id="ARBA00022989"/>
    </source>
</evidence>
<gene>
    <name evidence="13" type="ORF">DGAL_LOCUS6747</name>
</gene>
<evidence type="ECO:0000256" key="10">
    <source>
        <dbReference type="SAM" id="Phobius"/>
    </source>
</evidence>
<evidence type="ECO:0000256" key="9">
    <source>
        <dbReference type="SAM" id="MobiDB-lite"/>
    </source>
</evidence>
<feature type="transmembrane region" description="Helical" evidence="10">
    <location>
        <begin position="57"/>
        <end position="80"/>
    </location>
</feature>
<dbReference type="InterPro" id="IPR017452">
    <property type="entry name" value="GPCR_Rhodpsn_7TM"/>
</dbReference>
<keyword evidence="6 10" id="KW-0472">Membrane</keyword>
<dbReference type="SUPFAM" id="SSF81321">
    <property type="entry name" value="Family A G protein-coupled receptor-like"/>
    <property type="match status" value="1"/>
</dbReference>
<dbReference type="AlphaFoldDB" id="A0A8J2RM02"/>
<feature type="domain" description="G-protein coupled receptors family 1 profile" evidence="12">
    <location>
        <begin position="1"/>
        <end position="312"/>
    </location>
</feature>
<protein>
    <recommendedName>
        <fullName evidence="12">G-protein coupled receptors family 1 profile domain-containing protein</fullName>
    </recommendedName>
</protein>
<evidence type="ECO:0000256" key="7">
    <source>
        <dbReference type="ARBA" id="ARBA00023170"/>
    </source>
</evidence>
<accession>A0A8J2RM02</accession>
<dbReference type="InterPro" id="IPR000276">
    <property type="entry name" value="GPCR_Rhodpsn"/>
</dbReference>
<keyword evidence="3 10" id="KW-0812">Transmembrane</keyword>
<evidence type="ECO:0000256" key="2">
    <source>
        <dbReference type="ARBA" id="ARBA00010663"/>
    </source>
</evidence>
<evidence type="ECO:0000256" key="8">
    <source>
        <dbReference type="ARBA" id="ARBA00023224"/>
    </source>
</evidence>
<feature type="signal peptide" evidence="11">
    <location>
        <begin position="1"/>
        <end position="24"/>
    </location>
</feature>
<dbReference type="Pfam" id="PF00001">
    <property type="entry name" value="7tm_1"/>
    <property type="match status" value="1"/>
</dbReference>
<feature type="region of interest" description="Disordered" evidence="9">
    <location>
        <begin position="195"/>
        <end position="214"/>
    </location>
</feature>
<dbReference type="PROSITE" id="PS50262">
    <property type="entry name" value="G_PROTEIN_RECEP_F1_2"/>
    <property type="match status" value="1"/>
</dbReference>
<reference evidence="13" key="1">
    <citation type="submission" date="2021-11" db="EMBL/GenBank/DDBJ databases">
        <authorList>
            <person name="Schell T."/>
        </authorList>
    </citation>
    <scope>NUCLEOTIDE SEQUENCE</scope>
    <source>
        <strain evidence="13">M5</strain>
    </source>
</reference>
<evidence type="ECO:0000256" key="5">
    <source>
        <dbReference type="ARBA" id="ARBA00023040"/>
    </source>
</evidence>
<evidence type="ECO:0000313" key="14">
    <source>
        <dbReference type="Proteomes" id="UP000789390"/>
    </source>
</evidence>
<evidence type="ECO:0000313" key="13">
    <source>
        <dbReference type="EMBL" id="CAH0104035.1"/>
    </source>
</evidence>
<dbReference type="PANTHER" id="PTHR24243:SF208">
    <property type="entry name" value="PYROKININ-1 RECEPTOR"/>
    <property type="match status" value="1"/>
</dbReference>
<evidence type="ECO:0000256" key="11">
    <source>
        <dbReference type="SAM" id="SignalP"/>
    </source>
</evidence>
<evidence type="ECO:0000256" key="3">
    <source>
        <dbReference type="ARBA" id="ARBA00022692"/>
    </source>
</evidence>
<proteinExistence type="inferred from homology"/>
<keyword evidence="4 10" id="KW-1133">Transmembrane helix</keyword>
<name>A0A8J2RM02_9CRUS</name>
<dbReference type="GO" id="GO:0005886">
    <property type="term" value="C:plasma membrane"/>
    <property type="evidence" value="ECO:0007669"/>
    <property type="project" value="TreeGrafter"/>
</dbReference>
<dbReference type="Proteomes" id="UP000789390">
    <property type="component" value="Unassembled WGS sequence"/>
</dbReference>
<dbReference type="EMBL" id="CAKKLH010000124">
    <property type="protein sequence ID" value="CAH0104035.1"/>
    <property type="molecule type" value="Genomic_DNA"/>
</dbReference>
<sequence length="483" mass="53087">MSNCRRAVLVVWIVSLLLTAPVLFTKGTNPLTFTDGEESVTVNYCVETDGGVGLIFAIYQAAILLLAPGLMMIICYTYVIRELWLSTRNMRVLTNTNHERTSRHHERRWRGGGNSSRWPYNQKHNDSASSSVPRAVATTAVGTTLVVGVTGPIPGTSTPLPVRGHEACLLPCHGPCAASNQASACCKGFGAANNGHHHHSPTPSSPESSPHHREPHLILARKHQRETLRTRPTIRKIGVHQARAEDARNARKQVIKMLILVIVLFLICWGSRICMEISIKVGLESFSQGIYFLRVVVNMLPYVHSCLNPFIYSLMSKNFRRSMWRRIHSCCCCICANTYCCVRRRCICRASNAFSSTARAGHDATPSGDRSPGGQRTHCRHCRQFSSQYNLNDLSVGMGAGVSLNTQQERQEVNRMANGSTTTSRLRGITTRLARGGVRGGSGASSGSSPLLLMRTLSINNRSVCSTSVIPECTEHSEVDCCL</sequence>
<keyword evidence="5" id="KW-0297">G-protein coupled receptor</keyword>
<feature type="transmembrane region" description="Helical" evidence="10">
    <location>
        <begin position="258"/>
        <end position="279"/>
    </location>
</feature>
<keyword evidence="11" id="KW-0732">Signal</keyword>
<organism evidence="13 14">
    <name type="scientific">Daphnia galeata</name>
    <dbReference type="NCBI Taxonomy" id="27404"/>
    <lineage>
        <taxon>Eukaryota</taxon>
        <taxon>Metazoa</taxon>
        <taxon>Ecdysozoa</taxon>
        <taxon>Arthropoda</taxon>
        <taxon>Crustacea</taxon>
        <taxon>Branchiopoda</taxon>
        <taxon>Diplostraca</taxon>
        <taxon>Cladocera</taxon>
        <taxon>Anomopoda</taxon>
        <taxon>Daphniidae</taxon>
        <taxon>Daphnia</taxon>
    </lineage>
</organism>
<dbReference type="CDD" id="cd00637">
    <property type="entry name" value="7tm_classA_rhodopsin-like"/>
    <property type="match status" value="1"/>
</dbReference>
<keyword evidence="8" id="KW-0807">Transducer</keyword>
<evidence type="ECO:0000259" key="12">
    <source>
        <dbReference type="PROSITE" id="PS50262"/>
    </source>
</evidence>
<keyword evidence="7" id="KW-0675">Receptor</keyword>
<feature type="region of interest" description="Disordered" evidence="9">
    <location>
        <begin position="103"/>
        <end position="133"/>
    </location>
</feature>
<dbReference type="PANTHER" id="PTHR24243">
    <property type="entry name" value="G-PROTEIN COUPLED RECEPTOR"/>
    <property type="match status" value="1"/>
</dbReference>
<evidence type="ECO:0000256" key="6">
    <source>
        <dbReference type="ARBA" id="ARBA00023136"/>
    </source>
</evidence>